<organism evidence="2 3">
    <name type="scientific">Kwoniella dejecticola CBS 10117</name>
    <dbReference type="NCBI Taxonomy" id="1296121"/>
    <lineage>
        <taxon>Eukaryota</taxon>
        <taxon>Fungi</taxon>
        <taxon>Dikarya</taxon>
        <taxon>Basidiomycota</taxon>
        <taxon>Agaricomycotina</taxon>
        <taxon>Tremellomycetes</taxon>
        <taxon>Tremellales</taxon>
        <taxon>Cryptococcaceae</taxon>
        <taxon>Kwoniella</taxon>
    </lineage>
</organism>
<feature type="compositionally biased region" description="Basic and acidic residues" evidence="1">
    <location>
        <begin position="376"/>
        <end position="405"/>
    </location>
</feature>
<feature type="region of interest" description="Disordered" evidence="1">
    <location>
        <begin position="1"/>
        <end position="45"/>
    </location>
</feature>
<reference evidence="2" key="1">
    <citation type="submission" date="2013-07" db="EMBL/GenBank/DDBJ databases">
        <authorList>
            <consortium name="The Broad Institute Genome Sequencing Platform"/>
            <person name="Cuomo C."/>
            <person name="Litvintseva A."/>
            <person name="Chen Y."/>
            <person name="Heitman J."/>
            <person name="Sun S."/>
            <person name="Springer D."/>
            <person name="Dromer F."/>
            <person name="Young S.K."/>
            <person name="Zeng Q."/>
            <person name="Gargeya S."/>
            <person name="Fitzgerald M."/>
            <person name="Abouelleil A."/>
            <person name="Alvarado L."/>
            <person name="Berlin A.M."/>
            <person name="Chapman S.B."/>
            <person name="Dewar J."/>
            <person name="Goldberg J."/>
            <person name="Griggs A."/>
            <person name="Gujja S."/>
            <person name="Hansen M."/>
            <person name="Howarth C."/>
            <person name="Imamovic A."/>
            <person name="Larimer J."/>
            <person name="McCowan C."/>
            <person name="Murphy C."/>
            <person name="Pearson M."/>
            <person name="Priest M."/>
            <person name="Roberts A."/>
            <person name="Saif S."/>
            <person name="Shea T."/>
            <person name="Sykes S."/>
            <person name="Wortman J."/>
            <person name="Nusbaum C."/>
            <person name="Birren B."/>
        </authorList>
    </citation>
    <scope>NUCLEOTIDE SEQUENCE</scope>
    <source>
        <strain evidence="2">CBS 10117</strain>
    </source>
</reference>
<feature type="region of interest" description="Disordered" evidence="1">
    <location>
        <begin position="213"/>
        <end position="240"/>
    </location>
</feature>
<dbReference type="RefSeq" id="XP_018265518.2">
    <property type="nucleotide sequence ID" value="XM_018405237.2"/>
</dbReference>
<dbReference type="KEGG" id="kdj:28965583"/>
<proteinExistence type="predicted"/>
<evidence type="ECO:0000256" key="1">
    <source>
        <dbReference type="SAM" id="MobiDB-lite"/>
    </source>
</evidence>
<dbReference type="GeneID" id="28965583"/>
<dbReference type="Proteomes" id="UP000078595">
    <property type="component" value="Chromosome 2"/>
</dbReference>
<feature type="region of interest" description="Disordered" evidence="1">
    <location>
        <begin position="109"/>
        <end position="169"/>
    </location>
</feature>
<evidence type="ECO:0000313" key="3">
    <source>
        <dbReference type="Proteomes" id="UP000078595"/>
    </source>
</evidence>
<feature type="compositionally biased region" description="Basic residues" evidence="1">
    <location>
        <begin position="420"/>
        <end position="430"/>
    </location>
</feature>
<gene>
    <name evidence="2" type="ORF">I303_101979</name>
</gene>
<reference evidence="2" key="2">
    <citation type="submission" date="2024-02" db="EMBL/GenBank/DDBJ databases">
        <title>Comparative genomics of Cryptococcus and Kwoniella reveals pathogenesis evolution and contrasting modes of karyotype evolution via chromosome fusion or intercentromeric recombination.</title>
        <authorList>
            <person name="Coelho M.A."/>
            <person name="David-Palma M."/>
            <person name="Shea T."/>
            <person name="Bowers K."/>
            <person name="McGinley-Smith S."/>
            <person name="Mohammad A.W."/>
            <person name="Gnirke A."/>
            <person name="Yurkov A.M."/>
            <person name="Nowrousian M."/>
            <person name="Sun S."/>
            <person name="Cuomo C.A."/>
            <person name="Heitman J."/>
        </authorList>
    </citation>
    <scope>NUCLEOTIDE SEQUENCE</scope>
    <source>
        <strain evidence="2">CBS 10117</strain>
    </source>
</reference>
<feature type="compositionally biased region" description="Polar residues" evidence="1">
    <location>
        <begin position="132"/>
        <end position="155"/>
    </location>
</feature>
<dbReference type="AlphaFoldDB" id="A0AAJ8MFJ8"/>
<feature type="region of interest" description="Disordered" evidence="1">
    <location>
        <begin position="376"/>
        <end position="430"/>
    </location>
</feature>
<keyword evidence="3" id="KW-1185">Reference proteome</keyword>
<evidence type="ECO:0000313" key="2">
    <source>
        <dbReference type="EMBL" id="WWC59423.1"/>
    </source>
</evidence>
<sequence length="430" mass="48235">MTSFPVSSSRDSVSRGTSPASASASGSISTSTARPRNDGPPRLNKEFASYRNIFEEIEAHEKNDLSWRLSRGTARQSRHTQAREGGDGVQEALVDEIDVDVDVEDDIVTEGNNERDSAQLRRKPKRVDGLSFTPSYQSEMHNHSNDAGVSTNQTTLKRKRRKIEKSRSDIDRESMRWPISLTELDNYSSEIDDLEESIKIFIGSYIRHNQLQHPYSRSSSNPASASTSASNADADADPNTSEVMVDETFDFGEMDIEQNIPRNLVRNCTEMVRTVLVNLAILRPSDIGRKRKEMGPIDWVGVLGSASMQKDLTPLVRRADSRLRAMYKADDADLFTHRLNILHPTPAASSKSISTSTPQQKESSILEDLYDTVLPKKDAITRPHQSKAELEKRAEKKRQREESRRRVSGSSQITTDTHGSHRSAAPKRKR</sequence>
<accession>A0AAJ8MFJ8</accession>
<protein>
    <submittedName>
        <fullName evidence="2">Uncharacterized protein</fullName>
    </submittedName>
</protein>
<name>A0AAJ8MFJ8_9TREE</name>
<feature type="compositionally biased region" description="Low complexity" evidence="1">
    <location>
        <begin position="218"/>
        <end position="240"/>
    </location>
</feature>
<feature type="compositionally biased region" description="Basic and acidic residues" evidence="1">
    <location>
        <begin position="35"/>
        <end position="45"/>
    </location>
</feature>
<dbReference type="EMBL" id="CP144531">
    <property type="protein sequence ID" value="WWC59423.1"/>
    <property type="molecule type" value="Genomic_DNA"/>
</dbReference>
<feature type="compositionally biased region" description="Low complexity" evidence="1">
    <location>
        <begin position="1"/>
        <end position="34"/>
    </location>
</feature>